<dbReference type="InterPro" id="IPR003400">
    <property type="entry name" value="ExbD"/>
</dbReference>
<accession>A0A1H0RKP6</accession>
<sequence length="142" mass="15680">MPGNRFQDKYLRVGVKIPMTPLIDIVFLLLIYFLLTSNYLTAEAIPVELPRAGSSALSSAGLSVVTIDDRGEVLFGGQSVSDQELFFQLERKMKNGQERSLLVRADRDVPLARVVAVLDVARRSGAKQLSLATERGRRPLPP</sequence>
<dbReference type="PANTHER" id="PTHR30558">
    <property type="entry name" value="EXBD MEMBRANE COMPONENT OF PMF-DRIVEN MACROMOLECULE IMPORT SYSTEM"/>
    <property type="match status" value="1"/>
</dbReference>
<feature type="transmembrane region" description="Helical" evidence="8">
    <location>
        <begin position="21"/>
        <end position="40"/>
    </location>
</feature>
<comment type="subcellular location">
    <subcellularLocation>
        <location evidence="1">Cell membrane</location>
        <topology evidence="1">Single-pass membrane protein</topology>
    </subcellularLocation>
    <subcellularLocation>
        <location evidence="7">Cell membrane</location>
        <topology evidence="7">Single-pass type II membrane protein</topology>
    </subcellularLocation>
</comment>
<dbReference type="AlphaFoldDB" id="A0A1H0RKP6"/>
<dbReference type="STRING" id="91360.SAMN05660330_02349"/>
<evidence type="ECO:0000313" key="10">
    <source>
        <dbReference type="Proteomes" id="UP000199073"/>
    </source>
</evidence>
<dbReference type="Gene3D" id="3.30.420.270">
    <property type="match status" value="1"/>
</dbReference>
<reference evidence="9 10" key="1">
    <citation type="submission" date="2016-10" db="EMBL/GenBank/DDBJ databases">
        <authorList>
            <person name="de Groot N.N."/>
        </authorList>
    </citation>
    <scope>NUCLEOTIDE SEQUENCE [LARGE SCALE GENOMIC DNA]</scope>
    <source>
        <strain evidence="9 10">DSM 12130</strain>
    </source>
</reference>
<keyword evidence="7" id="KW-0813">Transport</keyword>
<proteinExistence type="inferred from homology"/>
<keyword evidence="4 7" id="KW-0812">Transmembrane</keyword>
<name>A0A1H0RKP6_9BACT</name>
<evidence type="ECO:0000256" key="2">
    <source>
        <dbReference type="ARBA" id="ARBA00005811"/>
    </source>
</evidence>
<dbReference type="Pfam" id="PF02472">
    <property type="entry name" value="ExbD"/>
    <property type="match status" value="1"/>
</dbReference>
<evidence type="ECO:0000256" key="7">
    <source>
        <dbReference type="RuleBase" id="RU003879"/>
    </source>
</evidence>
<dbReference type="Proteomes" id="UP000199073">
    <property type="component" value="Unassembled WGS sequence"/>
</dbReference>
<gene>
    <name evidence="9" type="ORF">SAMN05660330_02349</name>
</gene>
<evidence type="ECO:0000256" key="3">
    <source>
        <dbReference type="ARBA" id="ARBA00022475"/>
    </source>
</evidence>
<dbReference type="EMBL" id="FNJI01000015">
    <property type="protein sequence ID" value="SDP30092.1"/>
    <property type="molecule type" value="Genomic_DNA"/>
</dbReference>
<evidence type="ECO:0000256" key="8">
    <source>
        <dbReference type="SAM" id="Phobius"/>
    </source>
</evidence>
<comment type="similarity">
    <text evidence="2 7">Belongs to the ExbD/TolR family.</text>
</comment>
<keyword evidence="6 8" id="KW-0472">Membrane</keyword>
<keyword evidence="7" id="KW-0653">Protein transport</keyword>
<evidence type="ECO:0000256" key="5">
    <source>
        <dbReference type="ARBA" id="ARBA00022989"/>
    </source>
</evidence>
<keyword evidence="5 8" id="KW-1133">Transmembrane helix</keyword>
<keyword evidence="3" id="KW-1003">Cell membrane</keyword>
<evidence type="ECO:0000256" key="4">
    <source>
        <dbReference type="ARBA" id="ARBA00022692"/>
    </source>
</evidence>
<dbReference type="GO" id="GO:0005886">
    <property type="term" value="C:plasma membrane"/>
    <property type="evidence" value="ECO:0007669"/>
    <property type="project" value="UniProtKB-SubCell"/>
</dbReference>
<protein>
    <submittedName>
        <fullName evidence="9">Biopolymer transport protein ExbD</fullName>
    </submittedName>
</protein>
<evidence type="ECO:0000256" key="6">
    <source>
        <dbReference type="ARBA" id="ARBA00023136"/>
    </source>
</evidence>
<dbReference type="GO" id="GO:0022857">
    <property type="term" value="F:transmembrane transporter activity"/>
    <property type="evidence" value="ECO:0007669"/>
    <property type="project" value="InterPro"/>
</dbReference>
<dbReference type="GO" id="GO:0015031">
    <property type="term" value="P:protein transport"/>
    <property type="evidence" value="ECO:0007669"/>
    <property type="project" value="UniProtKB-KW"/>
</dbReference>
<evidence type="ECO:0000256" key="1">
    <source>
        <dbReference type="ARBA" id="ARBA00004162"/>
    </source>
</evidence>
<organism evidence="9 10">
    <name type="scientific">Desulforhopalus singaporensis</name>
    <dbReference type="NCBI Taxonomy" id="91360"/>
    <lineage>
        <taxon>Bacteria</taxon>
        <taxon>Pseudomonadati</taxon>
        <taxon>Thermodesulfobacteriota</taxon>
        <taxon>Desulfobulbia</taxon>
        <taxon>Desulfobulbales</taxon>
        <taxon>Desulfocapsaceae</taxon>
        <taxon>Desulforhopalus</taxon>
    </lineage>
</organism>
<evidence type="ECO:0000313" key="9">
    <source>
        <dbReference type="EMBL" id="SDP30092.1"/>
    </source>
</evidence>
<keyword evidence="10" id="KW-1185">Reference proteome</keyword>
<dbReference type="OrthoDB" id="9795794at2"/>